<dbReference type="AlphaFoldDB" id="A0AA36GTN3"/>
<dbReference type="Proteomes" id="UP001176961">
    <property type="component" value="Unassembled WGS sequence"/>
</dbReference>
<evidence type="ECO:0000313" key="1">
    <source>
        <dbReference type="EMBL" id="CAJ0597914.1"/>
    </source>
</evidence>
<name>A0AA36GTN3_CYLNA</name>
<comment type="caution">
    <text evidence="1">The sequence shown here is derived from an EMBL/GenBank/DDBJ whole genome shotgun (WGS) entry which is preliminary data.</text>
</comment>
<sequence length="192" mass="21720">MNLLAVQKERGPRSVAPHFAAVERCRSTKKVLSNSERTEVSVYSMDDLFVAAVFAVSHSVLLAFATSEERRELLVANYSYFLALAISTADEKTRRNVQHALPTHVEMNSEEFRLSVCVLLCKLGSSVAALSFAPPLLPIYTHWIRIHCTSFSWPGKADEILELLEQIWHDRTSFDHLLSAPATELIDRVFRF</sequence>
<proteinExistence type="predicted"/>
<evidence type="ECO:0000313" key="2">
    <source>
        <dbReference type="Proteomes" id="UP001176961"/>
    </source>
</evidence>
<gene>
    <name evidence="1" type="ORF">CYNAS_LOCUS9897</name>
</gene>
<organism evidence="1 2">
    <name type="scientific">Cylicocyclus nassatus</name>
    <name type="common">Nematode worm</name>
    <dbReference type="NCBI Taxonomy" id="53992"/>
    <lineage>
        <taxon>Eukaryota</taxon>
        <taxon>Metazoa</taxon>
        <taxon>Ecdysozoa</taxon>
        <taxon>Nematoda</taxon>
        <taxon>Chromadorea</taxon>
        <taxon>Rhabditida</taxon>
        <taxon>Rhabditina</taxon>
        <taxon>Rhabditomorpha</taxon>
        <taxon>Strongyloidea</taxon>
        <taxon>Strongylidae</taxon>
        <taxon>Cylicocyclus</taxon>
    </lineage>
</organism>
<dbReference type="EMBL" id="CATQJL010000223">
    <property type="protein sequence ID" value="CAJ0597914.1"/>
    <property type="molecule type" value="Genomic_DNA"/>
</dbReference>
<accession>A0AA36GTN3</accession>
<keyword evidence="2" id="KW-1185">Reference proteome</keyword>
<reference evidence="1" key="1">
    <citation type="submission" date="2023-07" db="EMBL/GenBank/DDBJ databases">
        <authorList>
            <consortium name="CYATHOMIX"/>
        </authorList>
    </citation>
    <scope>NUCLEOTIDE SEQUENCE</scope>
    <source>
        <strain evidence="1">N/A</strain>
    </source>
</reference>
<protein>
    <submittedName>
        <fullName evidence="1">Uncharacterized protein</fullName>
    </submittedName>
</protein>